<dbReference type="Proteomes" id="UP000789570">
    <property type="component" value="Unassembled WGS sequence"/>
</dbReference>
<dbReference type="EMBL" id="CAJVPQ010001752">
    <property type="protein sequence ID" value="CAG8568219.1"/>
    <property type="molecule type" value="Genomic_DNA"/>
</dbReference>
<evidence type="ECO:0000256" key="1">
    <source>
        <dbReference type="PROSITE-ProRule" id="PRU00267"/>
    </source>
</evidence>
<dbReference type="InterPro" id="IPR036910">
    <property type="entry name" value="HMG_box_dom_sf"/>
</dbReference>
<dbReference type="GO" id="GO:0005634">
    <property type="term" value="C:nucleus"/>
    <property type="evidence" value="ECO:0007669"/>
    <property type="project" value="UniProtKB-UniRule"/>
</dbReference>
<dbReference type="AlphaFoldDB" id="A0A9N9BHJ6"/>
<keyword evidence="1" id="KW-0539">Nucleus</keyword>
<feature type="domain" description="HMG box" evidence="3">
    <location>
        <begin position="33"/>
        <end position="104"/>
    </location>
</feature>
<evidence type="ECO:0000313" key="5">
    <source>
        <dbReference type="Proteomes" id="UP000789570"/>
    </source>
</evidence>
<gene>
    <name evidence="4" type="ORF">FCALED_LOCUS6960</name>
</gene>
<dbReference type="Gene3D" id="1.10.30.10">
    <property type="entry name" value="High mobility group box domain"/>
    <property type="match status" value="1"/>
</dbReference>
<dbReference type="InterPro" id="IPR009071">
    <property type="entry name" value="HMG_box_dom"/>
</dbReference>
<evidence type="ECO:0000313" key="4">
    <source>
        <dbReference type="EMBL" id="CAG8568219.1"/>
    </source>
</evidence>
<dbReference type="GO" id="GO:0003677">
    <property type="term" value="F:DNA binding"/>
    <property type="evidence" value="ECO:0007669"/>
    <property type="project" value="UniProtKB-UniRule"/>
</dbReference>
<evidence type="ECO:0000256" key="2">
    <source>
        <dbReference type="SAM" id="MobiDB-lite"/>
    </source>
</evidence>
<dbReference type="SMART" id="SM00398">
    <property type="entry name" value="HMG"/>
    <property type="match status" value="1"/>
</dbReference>
<dbReference type="PROSITE" id="PS50118">
    <property type="entry name" value="HMG_BOX_2"/>
    <property type="match status" value="1"/>
</dbReference>
<comment type="caution">
    <text evidence="4">The sequence shown here is derived from an EMBL/GenBank/DDBJ whole genome shotgun (WGS) entry which is preliminary data.</text>
</comment>
<keyword evidence="1" id="KW-0238">DNA-binding</keyword>
<accession>A0A9N9BHJ6</accession>
<proteinExistence type="predicted"/>
<feature type="region of interest" description="Disordered" evidence="2">
    <location>
        <begin position="15"/>
        <end position="36"/>
    </location>
</feature>
<organism evidence="4 5">
    <name type="scientific">Funneliformis caledonium</name>
    <dbReference type="NCBI Taxonomy" id="1117310"/>
    <lineage>
        <taxon>Eukaryota</taxon>
        <taxon>Fungi</taxon>
        <taxon>Fungi incertae sedis</taxon>
        <taxon>Mucoromycota</taxon>
        <taxon>Glomeromycotina</taxon>
        <taxon>Glomeromycetes</taxon>
        <taxon>Glomerales</taxon>
        <taxon>Glomeraceae</taxon>
        <taxon>Funneliformis</taxon>
    </lineage>
</organism>
<keyword evidence="5" id="KW-1185">Reference proteome</keyword>
<dbReference type="OrthoDB" id="2377523at2759"/>
<dbReference type="SUPFAM" id="SSF47095">
    <property type="entry name" value="HMG-box"/>
    <property type="match status" value="1"/>
</dbReference>
<protein>
    <submittedName>
        <fullName evidence="4">3965_t:CDS:1</fullName>
    </submittedName>
</protein>
<name>A0A9N9BHJ6_9GLOM</name>
<feature type="DNA-binding region" description="HMG box" evidence="1">
    <location>
        <begin position="33"/>
        <end position="104"/>
    </location>
</feature>
<dbReference type="Pfam" id="PF00505">
    <property type="entry name" value="HMG_box"/>
    <property type="match status" value="1"/>
</dbReference>
<reference evidence="4" key="1">
    <citation type="submission" date="2021-06" db="EMBL/GenBank/DDBJ databases">
        <authorList>
            <person name="Kallberg Y."/>
            <person name="Tangrot J."/>
            <person name="Rosling A."/>
        </authorList>
    </citation>
    <scope>NUCLEOTIDE SEQUENCE</scope>
    <source>
        <strain evidence="4">UK204</strain>
    </source>
</reference>
<evidence type="ECO:0000259" key="3">
    <source>
        <dbReference type="PROSITE" id="PS50118"/>
    </source>
</evidence>
<sequence>MLDLKRKAVIQRINRNARRKAKRDQDKLKSTKPHRTPNRFMLYRKHVQELLYNDPEHPNDMRNLSREIGAMWKKEPPEIKKYWDRKAAKLKLMSKYRSSFDRVRGLNMTISEDELPFVNATASSTTVSAANNENYCTSPISFIFESPESDITSNSEYSDNGSVDSPPQMVETSVSDDAFFSSWLDESEDCIMDNSLFDMYFDLQQYGDLPPLFMLDENYPQ</sequence>